<evidence type="ECO:0000313" key="2">
    <source>
        <dbReference type="EMBL" id="MFI5678143.1"/>
    </source>
</evidence>
<keyword evidence="3" id="KW-1185">Reference proteome</keyword>
<feature type="domain" description="Transposase IS701-like DDE" evidence="1">
    <location>
        <begin position="74"/>
        <end position="208"/>
    </location>
</feature>
<comment type="caution">
    <text evidence="2">The sequence shown here is derived from an EMBL/GenBank/DDBJ whole genome shotgun (WGS) entry which is preliminary data.</text>
</comment>
<sequence>MVVERTRLRSPQRWVFSATRRVSSCCPAGLSTFAILTYCQVIARTGDLWPSVRPGGRREGSIGGEDVACWEGPADALVTGLIANTGRGTVTGMLLGANLTRHWSPDRAHSFFARARWEPQTLGASLSHLVVRSLVPDGTPLMVAVDDTLFKRRGKKVFGAAWQHDGSAAGRHGIGYGTCFVVLGLIVDLPFQPRPVCLPVAVRPHRPKGEQTKVELAASMIRFLAACHWSRRIDTQTVKVLLLREDATDTGYDLALISTDLTAPTGQLVARYVDGRSR</sequence>
<evidence type="ECO:0000313" key="3">
    <source>
        <dbReference type="Proteomes" id="UP001612415"/>
    </source>
</evidence>
<proteinExistence type="predicted"/>
<accession>A0ABW7Y6Y9</accession>
<reference evidence="2 3" key="1">
    <citation type="submission" date="2024-10" db="EMBL/GenBank/DDBJ databases">
        <title>The Natural Products Discovery Center: Release of the First 8490 Sequenced Strains for Exploring Actinobacteria Biosynthetic Diversity.</title>
        <authorList>
            <person name="Kalkreuter E."/>
            <person name="Kautsar S.A."/>
            <person name="Yang D."/>
            <person name="Bader C.D."/>
            <person name="Teijaro C.N."/>
            <person name="Fluegel L."/>
            <person name="Davis C.M."/>
            <person name="Simpson J.R."/>
            <person name="Lauterbach L."/>
            <person name="Steele A.D."/>
            <person name="Gui C."/>
            <person name="Meng S."/>
            <person name="Li G."/>
            <person name="Viehrig K."/>
            <person name="Ye F."/>
            <person name="Su P."/>
            <person name="Kiefer A.F."/>
            <person name="Nichols A."/>
            <person name="Cepeda A.J."/>
            <person name="Yan W."/>
            <person name="Fan B."/>
            <person name="Jiang Y."/>
            <person name="Adhikari A."/>
            <person name="Zheng C.-J."/>
            <person name="Schuster L."/>
            <person name="Cowan T.M."/>
            <person name="Smanski M.J."/>
            <person name="Chevrette M.G."/>
            <person name="De Carvalho L.P.S."/>
            <person name="Shen B."/>
        </authorList>
    </citation>
    <scope>NUCLEOTIDE SEQUENCE [LARGE SCALE GENOMIC DNA]</scope>
    <source>
        <strain evidence="2 3">NPDC051599</strain>
    </source>
</reference>
<protein>
    <submittedName>
        <fullName evidence="2">Transposase</fullName>
    </submittedName>
</protein>
<name>A0ABW7Y6Y9_STRCE</name>
<dbReference type="RefSeq" id="WP_398658702.1">
    <property type="nucleotide sequence ID" value="NZ_JBITDC010000010.1"/>
</dbReference>
<dbReference type="Proteomes" id="UP001612415">
    <property type="component" value="Unassembled WGS sequence"/>
</dbReference>
<evidence type="ECO:0000259" key="1">
    <source>
        <dbReference type="Pfam" id="PF13546"/>
    </source>
</evidence>
<dbReference type="Pfam" id="PF13546">
    <property type="entry name" value="DDE_5"/>
    <property type="match status" value="1"/>
</dbReference>
<organism evidence="2 3">
    <name type="scientific">Streptomyces cellulosae</name>
    <dbReference type="NCBI Taxonomy" id="1968"/>
    <lineage>
        <taxon>Bacteria</taxon>
        <taxon>Bacillati</taxon>
        <taxon>Actinomycetota</taxon>
        <taxon>Actinomycetes</taxon>
        <taxon>Kitasatosporales</taxon>
        <taxon>Streptomycetaceae</taxon>
        <taxon>Streptomyces</taxon>
    </lineage>
</organism>
<dbReference type="InterPro" id="IPR038721">
    <property type="entry name" value="IS701-like_DDE_dom"/>
</dbReference>
<dbReference type="EMBL" id="JBITDC010000010">
    <property type="protein sequence ID" value="MFI5678143.1"/>
    <property type="molecule type" value="Genomic_DNA"/>
</dbReference>
<gene>
    <name evidence="2" type="ORF">ACIA8P_26330</name>
</gene>